<reference evidence="2 3" key="1">
    <citation type="submission" date="2020-10" db="EMBL/GenBank/DDBJ databases">
        <title>The Coptis chinensis genome and diversification of protoberbering-type alkaloids.</title>
        <authorList>
            <person name="Wang B."/>
            <person name="Shu S."/>
            <person name="Song C."/>
            <person name="Liu Y."/>
        </authorList>
    </citation>
    <scope>NUCLEOTIDE SEQUENCE [LARGE SCALE GENOMIC DNA]</scope>
    <source>
        <strain evidence="2">HL-2020</strain>
        <tissue evidence="2">Leaf</tissue>
    </source>
</reference>
<keyword evidence="3" id="KW-1185">Reference proteome</keyword>
<organism evidence="2 3">
    <name type="scientific">Coptis chinensis</name>
    <dbReference type="NCBI Taxonomy" id="261450"/>
    <lineage>
        <taxon>Eukaryota</taxon>
        <taxon>Viridiplantae</taxon>
        <taxon>Streptophyta</taxon>
        <taxon>Embryophyta</taxon>
        <taxon>Tracheophyta</taxon>
        <taxon>Spermatophyta</taxon>
        <taxon>Magnoliopsida</taxon>
        <taxon>Ranunculales</taxon>
        <taxon>Ranunculaceae</taxon>
        <taxon>Coptidoideae</taxon>
        <taxon>Coptis</taxon>
    </lineage>
</organism>
<feature type="region of interest" description="Disordered" evidence="1">
    <location>
        <begin position="80"/>
        <end position="114"/>
    </location>
</feature>
<protein>
    <submittedName>
        <fullName evidence="2">Uncharacterized protein</fullName>
    </submittedName>
</protein>
<dbReference type="Proteomes" id="UP000631114">
    <property type="component" value="Unassembled WGS sequence"/>
</dbReference>
<comment type="caution">
    <text evidence="2">The sequence shown here is derived from an EMBL/GenBank/DDBJ whole genome shotgun (WGS) entry which is preliminary data.</text>
</comment>
<name>A0A835GVW8_9MAGN</name>
<dbReference type="EMBL" id="JADFTS010000009">
    <property type="protein sequence ID" value="KAF9587929.1"/>
    <property type="molecule type" value="Genomic_DNA"/>
</dbReference>
<gene>
    <name evidence="2" type="ORF">IFM89_006183</name>
</gene>
<sequence>MGMGKRYLPGMGGIGRGIGKNANEMLRLFKIEECLKVKAVLVSSLASNNAATNEARPVFDEVEQRDVSIELKNGTIVHGTINRGQAKETNNKLGGLWGGSRRGHGRGRGTGGGR</sequence>
<proteinExistence type="predicted"/>
<evidence type="ECO:0000256" key="1">
    <source>
        <dbReference type="SAM" id="MobiDB-lite"/>
    </source>
</evidence>
<dbReference type="AlphaFoldDB" id="A0A835GVW8"/>
<accession>A0A835GVW8</accession>
<evidence type="ECO:0000313" key="2">
    <source>
        <dbReference type="EMBL" id="KAF9587929.1"/>
    </source>
</evidence>
<evidence type="ECO:0000313" key="3">
    <source>
        <dbReference type="Proteomes" id="UP000631114"/>
    </source>
</evidence>